<evidence type="ECO:0000313" key="2">
    <source>
        <dbReference type="Proteomes" id="UP001652623"/>
    </source>
</evidence>
<dbReference type="Proteomes" id="UP001652623">
    <property type="component" value="Chromosome 7"/>
</dbReference>
<keyword evidence="2" id="KW-1185">Reference proteome</keyword>
<accession>A0ABM3ISZ9</accession>
<sequence length="177" mass="20573">MAICKWVGYPELFITLTCNPKWREVVHFVESRGLKPEDQPDILCRIFKVKLDQLINDLRQNKISGKVKDKYPIGEDIDNIISIEIHNEANDPEYYDAVKNLMIHGPCGHDRVTATFYGNANDGNVHGHMDEINMYYDCKYISPCEAACRIFGFDIHYRDPPVERLNFHLPNEQNIVF</sequence>
<proteinExistence type="predicted"/>
<gene>
    <name evidence="3" type="primary">LOC125423772</name>
</gene>
<reference evidence="3" key="1">
    <citation type="submission" date="2025-08" db="UniProtKB">
        <authorList>
            <consortium name="RefSeq"/>
        </authorList>
    </citation>
    <scope>IDENTIFICATION</scope>
    <source>
        <tissue evidence="3">Seedling</tissue>
    </source>
</reference>
<evidence type="ECO:0000313" key="3">
    <source>
        <dbReference type="RefSeq" id="XP_048334874.2"/>
    </source>
</evidence>
<dbReference type="RefSeq" id="XP_048334874.2">
    <property type="nucleotide sequence ID" value="XM_048478917.2"/>
</dbReference>
<dbReference type="InterPro" id="IPR025476">
    <property type="entry name" value="Helitron_helicase-like"/>
</dbReference>
<dbReference type="Pfam" id="PF14214">
    <property type="entry name" value="Helitron_like_N"/>
    <property type="match status" value="1"/>
</dbReference>
<name>A0ABM3ISZ9_ZIZJJ</name>
<protein>
    <submittedName>
        <fullName evidence="3">Uncharacterized protein LOC125423772</fullName>
    </submittedName>
</protein>
<feature type="domain" description="Helitron helicase-like" evidence="1">
    <location>
        <begin position="1"/>
        <end position="71"/>
    </location>
</feature>
<organism evidence="2 3">
    <name type="scientific">Ziziphus jujuba</name>
    <name type="common">Chinese jujube</name>
    <name type="synonym">Ziziphus sativa</name>
    <dbReference type="NCBI Taxonomy" id="326968"/>
    <lineage>
        <taxon>Eukaryota</taxon>
        <taxon>Viridiplantae</taxon>
        <taxon>Streptophyta</taxon>
        <taxon>Embryophyta</taxon>
        <taxon>Tracheophyta</taxon>
        <taxon>Spermatophyta</taxon>
        <taxon>Magnoliopsida</taxon>
        <taxon>eudicotyledons</taxon>
        <taxon>Gunneridae</taxon>
        <taxon>Pentapetalae</taxon>
        <taxon>rosids</taxon>
        <taxon>fabids</taxon>
        <taxon>Rosales</taxon>
        <taxon>Rhamnaceae</taxon>
        <taxon>Paliureae</taxon>
        <taxon>Ziziphus</taxon>
    </lineage>
</organism>
<evidence type="ECO:0000259" key="1">
    <source>
        <dbReference type="Pfam" id="PF14214"/>
    </source>
</evidence>
<dbReference type="GeneID" id="125423772"/>